<dbReference type="Pfam" id="PF13515">
    <property type="entry name" value="FUSC_2"/>
    <property type="match status" value="1"/>
</dbReference>
<organism evidence="8 9">
    <name type="scientific">Crucibulum laeve</name>
    <dbReference type="NCBI Taxonomy" id="68775"/>
    <lineage>
        <taxon>Eukaryota</taxon>
        <taxon>Fungi</taxon>
        <taxon>Dikarya</taxon>
        <taxon>Basidiomycota</taxon>
        <taxon>Agaricomycotina</taxon>
        <taxon>Agaricomycetes</taxon>
        <taxon>Agaricomycetidae</taxon>
        <taxon>Agaricales</taxon>
        <taxon>Agaricineae</taxon>
        <taxon>Nidulariaceae</taxon>
        <taxon>Crucibulum</taxon>
    </lineage>
</organism>
<dbReference type="OrthoDB" id="68611at2759"/>
<evidence type="ECO:0000256" key="2">
    <source>
        <dbReference type="ARBA" id="ARBA00022692"/>
    </source>
</evidence>
<dbReference type="STRING" id="68775.A0A5C3MEM8"/>
<evidence type="ECO:0000259" key="7">
    <source>
        <dbReference type="Pfam" id="PF13515"/>
    </source>
</evidence>
<feature type="domain" description="Integral membrane bound transporter" evidence="7">
    <location>
        <begin position="549"/>
        <end position="672"/>
    </location>
</feature>
<accession>A0A5C3MEM8</accession>
<feature type="transmembrane region" description="Helical" evidence="5">
    <location>
        <begin position="21"/>
        <end position="37"/>
    </location>
</feature>
<dbReference type="Proteomes" id="UP000308652">
    <property type="component" value="Unassembled WGS sequence"/>
</dbReference>
<name>A0A5C3MEM8_9AGAR</name>
<evidence type="ECO:0000256" key="3">
    <source>
        <dbReference type="ARBA" id="ARBA00022989"/>
    </source>
</evidence>
<evidence type="ECO:0000313" key="9">
    <source>
        <dbReference type="Proteomes" id="UP000308652"/>
    </source>
</evidence>
<keyword evidence="9" id="KW-1185">Reference proteome</keyword>
<feature type="transmembrane region" description="Helical" evidence="5">
    <location>
        <begin position="578"/>
        <end position="597"/>
    </location>
</feature>
<reference evidence="8 9" key="1">
    <citation type="journal article" date="2019" name="Nat. Ecol. Evol.">
        <title>Megaphylogeny resolves global patterns of mushroom evolution.</title>
        <authorList>
            <person name="Varga T."/>
            <person name="Krizsan K."/>
            <person name="Foldi C."/>
            <person name="Dima B."/>
            <person name="Sanchez-Garcia M."/>
            <person name="Sanchez-Ramirez S."/>
            <person name="Szollosi G.J."/>
            <person name="Szarkandi J.G."/>
            <person name="Papp V."/>
            <person name="Albert L."/>
            <person name="Andreopoulos W."/>
            <person name="Angelini C."/>
            <person name="Antonin V."/>
            <person name="Barry K.W."/>
            <person name="Bougher N.L."/>
            <person name="Buchanan P."/>
            <person name="Buyck B."/>
            <person name="Bense V."/>
            <person name="Catcheside P."/>
            <person name="Chovatia M."/>
            <person name="Cooper J."/>
            <person name="Damon W."/>
            <person name="Desjardin D."/>
            <person name="Finy P."/>
            <person name="Geml J."/>
            <person name="Haridas S."/>
            <person name="Hughes K."/>
            <person name="Justo A."/>
            <person name="Karasinski D."/>
            <person name="Kautmanova I."/>
            <person name="Kiss B."/>
            <person name="Kocsube S."/>
            <person name="Kotiranta H."/>
            <person name="LaButti K.M."/>
            <person name="Lechner B.E."/>
            <person name="Liimatainen K."/>
            <person name="Lipzen A."/>
            <person name="Lukacs Z."/>
            <person name="Mihaltcheva S."/>
            <person name="Morgado L.N."/>
            <person name="Niskanen T."/>
            <person name="Noordeloos M.E."/>
            <person name="Ohm R.A."/>
            <person name="Ortiz-Santana B."/>
            <person name="Ovrebo C."/>
            <person name="Racz N."/>
            <person name="Riley R."/>
            <person name="Savchenko A."/>
            <person name="Shiryaev A."/>
            <person name="Soop K."/>
            <person name="Spirin V."/>
            <person name="Szebenyi C."/>
            <person name="Tomsovsky M."/>
            <person name="Tulloss R.E."/>
            <person name="Uehling J."/>
            <person name="Grigoriev I.V."/>
            <person name="Vagvolgyi C."/>
            <person name="Papp T."/>
            <person name="Martin F.M."/>
            <person name="Miettinen O."/>
            <person name="Hibbett D.S."/>
            <person name="Nagy L.G."/>
        </authorList>
    </citation>
    <scope>NUCLEOTIDE SEQUENCE [LARGE SCALE GENOMIC DNA]</scope>
    <source>
        <strain evidence="8 9">CBS 166.37</strain>
    </source>
</reference>
<feature type="transmembrane region" description="Helical" evidence="5">
    <location>
        <begin position="628"/>
        <end position="646"/>
    </location>
</feature>
<sequence length="909" mass="102449">MHSILRFAFAYICSRRRQARVLSTIICTILVVTRPFSEHGGQSAFLALTVKELVFPVQDNLAQQVEITFLHLIGGLSGIAISALGKFLASLSSPGTAVSRFIPALFLITTCFLAGWGKSRLPRLTLASRIACFVAIWLLTWDIGTEQKRIRADCVKILWVISVAALTSLLSSMLLLRWSSTQFACDVAASFSKLHTCLSRNLHDATRHISKECPEVLQRLQKDLPKSTAALNFVYQQTSFELRVGRVDVKSLKPLIFIVEHLRRELSRKLIFPPPVSDTDSTKHKSLPALHAPALRLGNAILGAMQIVESVILACYDRPTSTCSQMGPFIDVKIRLSEAVCGAREELERMCNQLDMQQRSSNGRVGFPEEVIDTCSCMISLIQIAYEMRKAMHVAEDILVAYNNASLRMWYPRFSLAWLGVTPNTVPPDEDGTIIEEAAPDVTSPSVLEKMQGITEQTYDVSSTQKDYVKIVVKKPKMTGKPLSLQWWQSLVFLVWNNPRMMVARLTLDGTLRALHHSPHLHHAFKNAVGIAILGIPAFLPQDSSGHRWFMTSFGQWMLISYIWVLETNTGATWRVAYLRLSGTVAGALYAYVASLICRSNSYLLVIMITIADFPVSWIVTETTFTTLGTVASVTLPPILLTPYFQPGSRPTWIIATLRTGLISLGIVAALVTNTVFFPRHCRVVFLNNTCRMLGLSSQLYMTLSRDLFHHKQIPHARYRRQTYKIERDIQQVLYRMSALLKTMNDEFSLTPKPMQRYRQIYSVLRKLSDLLTALRKIREHIPRKETVTAVASYRREMVSCFCISLFSSEQVFRARQPLPQFLPSCRVAYYALERQVEERIRVSRHEGAEPLGLPMVYAFAEMRVLGEMVDTVEELLDVTRQLFGSLSWLCPSDSIDITTAWGMHGSVA</sequence>
<feature type="transmembrane region" description="Helical" evidence="5">
    <location>
        <begin position="101"/>
        <end position="118"/>
    </location>
</feature>
<dbReference type="AlphaFoldDB" id="A0A5C3MEM8"/>
<dbReference type="InterPro" id="IPR049453">
    <property type="entry name" value="Memb_transporter_dom"/>
</dbReference>
<feature type="transmembrane region" description="Helical" evidence="5">
    <location>
        <begin position="652"/>
        <end position="673"/>
    </location>
</feature>
<evidence type="ECO:0000313" key="8">
    <source>
        <dbReference type="EMBL" id="TFK42866.1"/>
    </source>
</evidence>
<dbReference type="PANTHER" id="PTHR47804:SF3">
    <property type="entry name" value="PROTEIN BRE4"/>
    <property type="match status" value="1"/>
</dbReference>
<proteinExistence type="predicted"/>
<comment type="subcellular location">
    <subcellularLocation>
        <location evidence="1">Membrane</location>
        <topology evidence="1">Multi-pass membrane protein</topology>
    </subcellularLocation>
</comment>
<gene>
    <name evidence="8" type="ORF">BDQ12DRAFT_644760</name>
</gene>
<dbReference type="InterPro" id="IPR052430">
    <property type="entry name" value="IVT-Associated"/>
</dbReference>
<evidence type="ECO:0000256" key="4">
    <source>
        <dbReference type="ARBA" id="ARBA00023136"/>
    </source>
</evidence>
<dbReference type="PANTHER" id="PTHR47804">
    <property type="entry name" value="60S RIBOSOMAL PROTEIN L19"/>
    <property type="match status" value="1"/>
</dbReference>
<feature type="transmembrane region" description="Helical" evidence="5">
    <location>
        <begin position="69"/>
        <end position="89"/>
    </location>
</feature>
<evidence type="ECO:0000256" key="5">
    <source>
        <dbReference type="SAM" id="Phobius"/>
    </source>
</evidence>
<protein>
    <submittedName>
        <fullName evidence="8">Uncharacterized protein</fullName>
    </submittedName>
</protein>
<dbReference type="Pfam" id="PF10334">
    <property type="entry name" value="BRE4"/>
    <property type="match status" value="1"/>
</dbReference>
<feature type="transmembrane region" description="Helical" evidence="5">
    <location>
        <begin position="157"/>
        <end position="178"/>
    </location>
</feature>
<dbReference type="InterPro" id="IPR018820">
    <property type="entry name" value="BRE4-related_DUF2421"/>
</dbReference>
<keyword evidence="3 5" id="KW-1133">Transmembrane helix</keyword>
<keyword evidence="2 5" id="KW-0812">Transmembrane</keyword>
<feature type="domain" description="DUF2421" evidence="6">
    <location>
        <begin position="689"/>
        <end position="825"/>
    </location>
</feature>
<evidence type="ECO:0000256" key="1">
    <source>
        <dbReference type="ARBA" id="ARBA00004141"/>
    </source>
</evidence>
<keyword evidence="4 5" id="KW-0472">Membrane</keyword>
<dbReference type="EMBL" id="ML213592">
    <property type="protein sequence ID" value="TFK42866.1"/>
    <property type="molecule type" value="Genomic_DNA"/>
</dbReference>
<evidence type="ECO:0000259" key="6">
    <source>
        <dbReference type="Pfam" id="PF10334"/>
    </source>
</evidence>
<dbReference type="GO" id="GO:0016020">
    <property type="term" value="C:membrane"/>
    <property type="evidence" value="ECO:0007669"/>
    <property type="project" value="UniProtKB-SubCell"/>
</dbReference>
<feature type="transmembrane region" description="Helical" evidence="5">
    <location>
        <begin position="124"/>
        <end position="145"/>
    </location>
</feature>